<evidence type="ECO:0000313" key="13">
    <source>
        <dbReference type="EMBL" id="CAL62677.1"/>
    </source>
</evidence>
<keyword evidence="14" id="KW-1185">Reference proteome</keyword>
<dbReference type="GO" id="GO:0046930">
    <property type="term" value="C:pore complex"/>
    <property type="evidence" value="ECO:0007669"/>
    <property type="project" value="UniProtKB-KW"/>
</dbReference>
<dbReference type="PRINTS" id="PR00184">
    <property type="entry name" value="NEISSPPORIN"/>
</dbReference>
<keyword evidence="9" id="KW-0472">Membrane</keyword>
<dbReference type="CDD" id="cd00342">
    <property type="entry name" value="gram_neg_porins"/>
    <property type="match status" value="1"/>
</dbReference>
<protein>
    <submittedName>
        <fullName evidence="13">Porin</fullName>
    </submittedName>
</protein>
<dbReference type="PANTHER" id="PTHR34501">
    <property type="entry name" value="PROTEIN YDDL-RELATED"/>
    <property type="match status" value="1"/>
</dbReference>
<evidence type="ECO:0000256" key="9">
    <source>
        <dbReference type="ARBA" id="ARBA00023136"/>
    </source>
</evidence>
<evidence type="ECO:0000256" key="2">
    <source>
        <dbReference type="ARBA" id="ARBA00011233"/>
    </source>
</evidence>
<dbReference type="KEGG" id="har:HEAR2555"/>
<sequence length="392" mass="41257">MTARNFVVLVAALTLYTGVLQNAGAQNGVTIYGIADVAMVYSSNQGGASNTYMRSGNLAGSRIGFKGTEDLGGGTQAIFQLESGFNLDTGEMSSSSTLFNRQAFVGINNTRYGALTAGRQYTPYYLFVGPIGPTNSLTGATGAHPGDIDGLDTTIRSNNSITYTSPVWNGLQVSALAGFGETAGDMGSGRTISAAIKYDINNWNFALGYQRLNNSNNPGGVWSPNASANFNTSPVNNGYLSADSAQYLAGAARYTMGKVIVGANASRVEYRPNGNSLFTQKATFDTLGLLTGYQMTPVFFVSVGYSYTKEKAANGISDPAKYHQLALEQTYSFSKRTAIYFLEAYQVAKGNTLGLGGSGPVRAVAVVGDSQNGTPSDGANQAVFMVGIRHSF</sequence>
<keyword evidence="5" id="KW-0812">Transmembrane</keyword>
<evidence type="ECO:0000256" key="3">
    <source>
        <dbReference type="ARBA" id="ARBA00022448"/>
    </source>
</evidence>
<dbReference type="Pfam" id="PF13609">
    <property type="entry name" value="Porin_4"/>
    <property type="match status" value="1"/>
</dbReference>
<evidence type="ECO:0000256" key="7">
    <source>
        <dbReference type="ARBA" id="ARBA00023065"/>
    </source>
</evidence>
<dbReference type="GO" id="GO:0034220">
    <property type="term" value="P:monoatomic ion transmembrane transport"/>
    <property type="evidence" value="ECO:0007669"/>
    <property type="project" value="InterPro"/>
</dbReference>
<keyword evidence="3" id="KW-0813">Transport</keyword>
<dbReference type="Proteomes" id="UP000006697">
    <property type="component" value="Chromosome"/>
</dbReference>
<dbReference type="SUPFAM" id="SSF56935">
    <property type="entry name" value="Porins"/>
    <property type="match status" value="1"/>
</dbReference>
<dbReference type="eggNOG" id="COG3203">
    <property type="taxonomic scope" value="Bacteria"/>
</dbReference>
<evidence type="ECO:0000256" key="1">
    <source>
        <dbReference type="ARBA" id="ARBA00004571"/>
    </source>
</evidence>
<gene>
    <name evidence="13" type="ordered locus">HEAR2555</name>
</gene>
<dbReference type="GO" id="GO:0015288">
    <property type="term" value="F:porin activity"/>
    <property type="evidence" value="ECO:0007669"/>
    <property type="project" value="UniProtKB-KW"/>
</dbReference>
<evidence type="ECO:0000259" key="12">
    <source>
        <dbReference type="Pfam" id="PF13609"/>
    </source>
</evidence>
<dbReference type="EMBL" id="CU207211">
    <property type="protein sequence ID" value="CAL62677.1"/>
    <property type="molecule type" value="Genomic_DNA"/>
</dbReference>
<evidence type="ECO:0000256" key="4">
    <source>
        <dbReference type="ARBA" id="ARBA00022452"/>
    </source>
</evidence>
<reference evidence="13 14" key="1">
    <citation type="journal article" date="2007" name="PLoS Genet.">
        <title>A tale of two oxidation states: bacterial colonization of arsenic-rich environments.</title>
        <authorList>
            <person name="Muller D."/>
            <person name="Medigue C."/>
            <person name="Koechler S."/>
            <person name="Barbe V."/>
            <person name="Barakat M."/>
            <person name="Talla E."/>
            <person name="Bonnefoy V."/>
            <person name="Krin E."/>
            <person name="Arsene-Ploetze F."/>
            <person name="Carapito C."/>
            <person name="Chandler M."/>
            <person name="Cournoyer B."/>
            <person name="Cruveiller S."/>
            <person name="Dossat C."/>
            <person name="Duval S."/>
            <person name="Heymann M."/>
            <person name="Leize E."/>
            <person name="Lieutaud A."/>
            <person name="Lievremont D."/>
            <person name="Makita Y."/>
            <person name="Mangenot S."/>
            <person name="Nitschke W."/>
            <person name="Ortet P."/>
            <person name="Perdrial N."/>
            <person name="Schoepp B."/>
            <person name="Siguier N."/>
            <person name="Simeonova D.D."/>
            <person name="Rouy Z."/>
            <person name="Segurens B."/>
            <person name="Turlin E."/>
            <person name="Vallenet D."/>
            <person name="Van Dorsselaer A."/>
            <person name="Weiss S."/>
            <person name="Weissenbach J."/>
            <person name="Lett M.C."/>
            <person name="Danchin A."/>
            <person name="Bertin P.N."/>
        </authorList>
    </citation>
    <scope>NUCLEOTIDE SEQUENCE [LARGE SCALE GENOMIC DNA]</scope>
    <source>
        <strain evidence="14">ULPAs1</strain>
    </source>
</reference>
<dbReference type="STRING" id="204773.HEAR2555"/>
<dbReference type="InterPro" id="IPR023614">
    <property type="entry name" value="Porin_dom_sf"/>
</dbReference>
<comment type="subcellular location">
    <subcellularLocation>
        <location evidence="1">Cell outer membrane</location>
        <topology evidence="1">Multi-pass membrane protein</topology>
    </subcellularLocation>
</comment>
<name>A4G840_HERAR</name>
<evidence type="ECO:0000313" key="14">
    <source>
        <dbReference type="Proteomes" id="UP000006697"/>
    </source>
</evidence>
<feature type="chain" id="PRO_5002669216" evidence="11">
    <location>
        <begin position="26"/>
        <end position="392"/>
    </location>
</feature>
<dbReference type="InterPro" id="IPR050298">
    <property type="entry name" value="Gram-neg_bact_OMP"/>
</dbReference>
<keyword evidence="8" id="KW-0626">Porin</keyword>
<keyword evidence="10" id="KW-0998">Cell outer membrane</keyword>
<evidence type="ECO:0000256" key="6">
    <source>
        <dbReference type="ARBA" id="ARBA00022729"/>
    </source>
</evidence>
<keyword evidence="4" id="KW-1134">Transmembrane beta strand</keyword>
<keyword evidence="6 11" id="KW-0732">Signal</keyword>
<dbReference type="InterPro" id="IPR001702">
    <property type="entry name" value="Porin_Gram-ve"/>
</dbReference>
<dbReference type="GO" id="GO:0009279">
    <property type="term" value="C:cell outer membrane"/>
    <property type="evidence" value="ECO:0007669"/>
    <property type="project" value="UniProtKB-SubCell"/>
</dbReference>
<proteinExistence type="predicted"/>
<evidence type="ECO:0000256" key="10">
    <source>
        <dbReference type="ARBA" id="ARBA00023237"/>
    </source>
</evidence>
<dbReference type="OrthoDB" id="5293374at2"/>
<dbReference type="InterPro" id="IPR033900">
    <property type="entry name" value="Gram_neg_porin_domain"/>
</dbReference>
<comment type="subunit">
    <text evidence="2">Homotrimer.</text>
</comment>
<evidence type="ECO:0000256" key="5">
    <source>
        <dbReference type="ARBA" id="ARBA00022692"/>
    </source>
</evidence>
<dbReference type="PRINTS" id="PR00182">
    <property type="entry name" value="ECOLNEIPORIN"/>
</dbReference>
<evidence type="ECO:0000256" key="11">
    <source>
        <dbReference type="SAM" id="SignalP"/>
    </source>
</evidence>
<dbReference type="PANTHER" id="PTHR34501:SF9">
    <property type="entry name" value="MAJOR OUTER MEMBRANE PROTEIN P.IA"/>
    <property type="match status" value="1"/>
</dbReference>
<dbReference type="HOGENOM" id="CLU_038238_0_0_4"/>
<feature type="domain" description="Porin" evidence="12">
    <location>
        <begin position="12"/>
        <end position="341"/>
    </location>
</feature>
<feature type="signal peptide" evidence="11">
    <location>
        <begin position="1"/>
        <end position="25"/>
    </location>
</feature>
<dbReference type="AlphaFoldDB" id="A4G840"/>
<keyword evidence="7" id="KW-0406">Ion transport</keyword>
<accession>A4G840</accession>
<dbReference type="InterPro" id="IPR002299">
    <property type="entry name" value="Porin_Neis"/>
</dbReference>
<evidence type="ECO:0000256" key="8">
    <source>
        <dbReference type="ARBA" id="ARBA00023114"/>
    </source>
</evidence>
<dbReference type="Gene3D" id="2.40.160.10">
    <property type="entry name" value="Porin"/>
    <property type="match status" value="1"/>
</dbReference>
<organism evidence="13 14">
    <name type="scientific">Herminiimonas arsenicoxydans</name>
    <dbReference type="NCBI Taxonomy" id="204773"/>
    <lineage>
        <taxon>Bacteria</taxon>
        <taxon>Pseudomonadati</taxon>
        <taxon>Pseudomonadota</taxon>
        <taxon>Betaproteobacteria</taxon>
        <taxon>Burkholderiales</taxon>
        <taxon>Oxalobacteraceae</taxon>
        <taxon>Herminiimonas</taxon>
    </lineage>
</organism>